<dbReference type="InterPro" id="IPR003593">
    <property type="entry name" value="AAA+_ATPase"/>
</dbReference>
<evidence type="ECO:0000313" key="6">
    <source>
        <dbReference type="EMBL" id="RXI97864.1"/>
    </source>
</evidence>
<dbReference type="Proteomes" id="UP000290649">
    <property type="component" value="Unassembled WGS sequence"/>
</dbReference>
<accession>A0A4V1LFY3</accession>
<evidence type="ECO:0000256" key="2">
    <source>
        <dbReference type="ARBA" id="ARBA00022741"/>
    </source>
</evidence>
<protein>
    <submittedName>
        <fullName evidence="6">AAA family ATPase</fullName>
    </submittedName>
</protein>
<dbReference type="CDD" id="cd00009">
    <property type="entry name" value="AAA"/>
    <property type="match status" value="1"/>
</dbReference>
<evidence type="ECO:0000256" key="4">
    <source>
        <dbReference type="SAM" id="Coils"/>
    </source>
</evidence>
<dbReference type="RefSeq" id="WP_129079228.1">
    <property type="nucleotide sequence ID" value="NZ_QOUX01000046.1"/>
</dbReference>
<dbReference type="EMBL" id="QOUX01000046">
    <property type="protein sequence ID" value="RXI97864.1"/>
    <property type="molecule type" value="Genomic_DNA"/>
</dbReference>
<reference evidence="6 7" key="1">
    <citation type="journal article" date="2019" name="Int. J. Syst. Evol. Microbiol.">
        <title>Anaerobacillus alkaliphilus sp. nov., a novel alkaliphilic and moderately halophilic bacterium.</title>
        <authorList>
            <person name="Borsodi A.K."/>
            <person name="Aszalos J.M."/>
            <person name="Bihari P."/>
            <person name="Nagy I."/>
            <person name="Schumann P."/>
            <person name="Sproer C."/>
            <person name="Kovacs A.L."/>
            <person name="Boka K."/>
            <person name="Dobosy P."/>
            <person name="Ovari M."/>
            <person name="Szili-Kovacs T."/>
            <person name="Toth E."/>
        </authorList>
    </citation>
    <scope>NUCLEOTIDE SEQUENCE [LARGE SCALE GENOMIC DNA]</scope>
    <source>
        <strain evidence="6 7">B16-10</strain>
    </source>
</reference>
<evidence type="ECO:0000259" key="5">
    <source>
        <dbReference type="SMART" id="SM00382"/>
    </source>
</evidence>
<dbReference type="SMART" id="SM00382">
    <property type="entry name" value="AAA"/>
    <property type="match status" value="2"/>
</dbReference>
<organism evidence="6 7">
    <name type="scientific">Anaerobacillus alkaliphilus</name>
    <dbReference type="NCBI Taxonomy" id="1548597"/>
    <lineage>
        <taxon>Bacteria</taxon>
        <taxon>Bacillati</taxon>
        <taxon>Bacillota</taxon>
        <taxon>Bacilli</taxon>
        <taxon>Bacillales</taxon>
        <taxon>Bacillaceae</taxon>
        <taxon>Anaerobacillus</taxon>
    </lineage>
</organism>
<dbReference type="Pfam" id="PF17866">
    <property type="entry name" value="AAA_lid_6"/>
    <property type="match status" value="2"/>
</dbReference>
<evidence type="ECO:0000256" key="3">
    <source>
        <dbReference type="ARBA" id="ARBA00022840"/>
    </source>
</evidence>
<keyword evidence="2" id="KW-0547">Nucleotide-binding</keyword>
<evidence type="ECO:0000313" key="7">
    <source>
        <dbReference type="Proteomes" id="UP000290649"/>
    </source>
</evidence>
<comment type="caution">
    <text evidence="6">The sequence shown here is derived from an EMBL/GenBank/DDBJ whole genome shotgun (WGS) entry which is preliminary data.</text>
</comment>
<keyword evidence="3" id="KW-0067">ATP-binding</keyword>
<dbReference type="PRINTS" id="PR00819">
    <property type="entry name" value="CBXCFQXSUPER"/>
</dbReference>
<dbReference type="GO" id="GO:0016887">
    <property type="term" value="F:ATP hydrolysis activity"/>
    <property type="evidence" value="ECO:0007669"/>
    <property type="project" value="InterPro"/>
</dbReference>
<dbReference type="PANTHER" id="PTHR43392:SF2">
    <property type="entry name" value="AAA-TYPE ATPASE FAMILY PROTEIN _ ANKYRIN REPEAT FAMILY PROTEIN"/>
    <property type="match status" value="1"/>
</dbReference>
<sequence length="774" mass="88345">MNHTFTIEQIEQSIEKWSHNIEHVKEAQLLRYLQVVDKLEIHPAKGSKLRAKLYALIAYGRFVRVNELDQVTLSWLDKAMEVDSNDPVINDIFIKIYSMQVMTPLFPTQFPQIRETDHGNAKKKLASDYLQIANEFFERTTYFEGVIQSLVLAARRVYDDERIIRFEQLADILQQLKRELRTIVKSTEAYSDSVKGIYYSQAQLSEVKKSIAEIERLHQNWQKLIGQAEIKINEDQTALTELEKMVGLHEVKLRVEKLYHYLMYQKIRKEKGYQLKDELSLNMILTGNPGTGKTTLARLLAKIYFELGILPREEVIEVDRSHLVGGYVGQTEENTMNVIKQAVGGVLFIDEAYSLKRVDSSGNDYGQTAIDTLVSAMTNSEYVGQFAVILAGYPEEMRQFLWSNPGLRSRFPESNHIHLRDYSVNELIEIAEGIALDNDFSFSEDAIIELRKRIEEEQVDSTFGNARTVKNIVLDAIFQKGSVVGLQEPIQSEDFTILNKDDVKSHHLDEEEIEGTQQLEALVGLEEVKQEVKSLISFVKVQQLRREKKLPTVPLQLHSVFTGNPGTGKTTVAKIYAKILRELGLLKRGHLVVVGRGDLVAGFTGQTALKTKKKIREALGGVLFIDEAYSLVGNQGDFGKEAIDTLVEEMTKQNDNLVVILAGYPSEVDKLLLSNPGLESRFKKFFHFKDYSTEELVEMIKINAKEYGYTISNDVFTLLQSKVTEVQPVSNGRYAKDLVDLAIQQHSHRIMSDERELTTRELTELMIEDFEKLF</sequence>
<dbReference type="SUPFAM" id="SSF52540">
    <property type="entry name" value="P-loop containing nucleoside triphosphate hydrolases"/>
    <property type="match status" value="2"/>
</dbReference>
<dbReference type="Gene3D" id="1.10.8.60">
    <property type="match status" value="1"/>
</dbReference>
<evidence type="ECO:0000256" key="1">
    <source>
        <dbReference type="ARBA" id="ARBA00010378"/>
    </source>
</evidence>
<feature type="domain" description="AAA+ ATPase" evidence="5">
    <location>
        <begin position="555"/>
        <end position="692"/>
    </location>
</feature>
<dbReference type="InterPro" id="IPR000641">
    <property type="entry name" value="CbxX/CfxQ"/>
</dbReference>
<name>A0A4V1LFY3_9BACI</name>
<dbReference type="GO" id="GO:0005524">
    <property type="term" value="F:ATP binding"/>
    <property type="evidence" value="ECO:0007669"/>
    <property type="project" value="UniProtKB-KW"/>
</dbReference>
<gene>
    <name evidence="6" type="ORF">DS745_16010</name>
</gene>
<dbReference type="InterPro" id="IPR041627">
    <property type="entry name" value="AAA_lid_6"/>
</dbReference>
<keyword evidence="4" id="KW-0175">Coiled coil</keyword>
<dbReference type="InterPro" id="IPR003959">
    <property type="entry name" value="ATPase_AAA_core"/>
</dbReference>
<dbReference type="OrthoDB" id="9806903at2"/>
<feature type="coiled-coil region" evidence="4">
    <location>
        <begin position="204"/>
        <end position="245"/>
    </location>
</feature>
<dbReference type="AlphaFoldDB" id="A0A4V1LFY3"/>
<dbReference type="InterPro" id="IPR027417">
    <property type="entry name" value="P-loop_NTPase"/>
</dbReference>
<feature type="domain" description="AAA+ ATPase" evidence="5">
    <location>
        <begin position="279"/>
        <end position="423"/>
    </location>
</feature>
<proteinExistence type="inferred from homology"/>
<dbReference type="Gene3D" id="3.40.50.300">
    <property type="entry name" value="P-loop containing nucleotide triphosphate hydrolases"/>
    <property type="match status" value="2"/>
</dbReference>
<dbReference type="PANTHER" id="PTHR43392">
    <property type="entry name" value="AAA-TYPE ATPASE FAMILY PROTEIN / ANKYRIN REPEAT FAMILY PROTEIN"/>
    <property type="match status" value="1"/>
</dbReference>
<dbReference type="FunFam" id="3.40.50.300:FF:000216">
    <property type="entry name" value="Type VII secretion ATPase EccA"/>
    <property type="match status" value="2"/>
</dbReference>
<keyword evidence="7" id="KW-1185">Reference proteome</keyword>
<comment type="similarity">
    <text evidence="1">Belongs to the CbxX/CfxQ family.</text>
</comment>
<dbReference type="Pfam" id="PF00004">
    <property type="entry name" value="AAA"/>
    <property type="match status" value="2"/>
</dbReference>
<dbReference type="InterPro" id="IPR050773">
    <property type="entry name" value="CbxX/CfxQ_RuBisCO_ESX"/>
</dbReference>